<comment type="caution">
    <text evidence="2">The sequence shown here is derived from an EMBL/GenBank/DDBJ whole genome shotgun (WGS) entry which is preliminary data.</text>
</comment>
<feature type="transmembrane region" description="Helical" evidence="1">
    <location>
        <begin position="126"/>
        <end position="144"/>
    </location>
</feature>
<name>A0A2M8KCW0_9BACT</name>
<evidence type="ECO:0000313" key="3">
    <source>
        <dbReference type="Proteomes" id="UP000231648"/>
    </source>
</evidence>
<proteinExistence type="predicted"/>
<dbReference type="Proteomes" id="UP000231648">
    <property type="component" value="Unassembled WGS sequence"/>
</dbReference>
<dbReference type="EMBL" id="PFDX01000003">
    <property type="protein sequence ID" value="PJE57745.1"/>
    <property type="molecule type" value="Genomic_DNA"/>
</dbReference>
<feature type="transmembrane region" description="Helical" evidence="1">
    <location>
        <begin position="238"/>
        <end position="267"/>
    </location>
</feature>
<evidence type="ECO:0000313" key="2">
    <source>
        <dbReference type="EMBL" id="PJE57745.1"/>
    </source>
</evidence>
<evidence type="ECO:0000256" key="1">
    <source>
        <dbReference type="SAM" id="Phobius"/>
    </source>
</evidence>
<accession>A0A2M8KCW0</accession>
<keyword evidence="1" id="KW-1133">Transmembrane helix</keyword>
<keyword evidence="1" id="KW-0472">Membrane</keyword>
<protein>
    <submittedName>
        <fullName evidence="2">Uncharacterized protein</fullName>
    </submittedName>
</protein>
<feature type="transmembrane region" description="Helical" evidence="1">
    <location>
        <begin position="31"/>
        <end position="57"/>
    </location>
</feature>
<feature type="transmembrane region" description="Helical" evidence="1">
    <location>
        <begin position="87"/>
        <end position="106"/>
    </location>
</feature>
<feature type="transmembrane region" description="Helical" evidence="1">
    <location>
        <begin position="7"/>
        <end position="25"/>
    </location>
</feature>
<dbReference type="AlphaFoldDB" id="A0A2M8KCW0"/>
<keyword evidence="1" id="KW-0812">Transmembrane</keyword>
<gene>
    <name evidence="2" type="ORF">COU82_00295</name>
</gene>
<sequence length="290" mass="33867">MQKLYKEIILGFAAVLLGVFCWYFLRYVFYIGNLTTGCWIAGGILFLLWGISLCLAMLLIRTKAILYGSFILTLIFFGIFFNSEPFYYLIGLIILFIGFFVGVNRIRREEEVQVNLNFWHIWKRGLPIFMTALILLICLVYYFSPRIEQARGIEIKIPRNDFNIVIRPLENLIKERLPEGTDLNSPVDKILTQQQIKELEENYKIKINETDTGKDVLYNLVNFQINNTSGPYKRFIPFGLAIALFFALKILSFVYIPFVILFSWLILRLLMASKFSKIETETKEVETIKL</sequence>
<reference evidence="3" key="1">
    <citation type="submission" date="2017-09" db="EMBL/GenBank/DDBJ databases">
        <title>Depth-based differentiation of microbial function through sediment-hosted aquifers and enrichment of novel symbionts in the deep terrestrial subsurface.</title>
        <authorList>
            <person name="Probst A.J."/>
            <person name="Ladd B."/>
            <person name="Jarett J.K."/>
            <person name="Geller-Mcgrath D.E."/>
            <person name="Sieber C.M.K."/>
            <person name="Emerson J.B."/>
            <person name="Anantharaman K."/>
            <person name="Thomas B.C."/>
            <person name="Malmstrom R."/>
            <person name="Stieglmeier M."/>
            <person name="Klingl A."/>
            <person name="Woyke T."/>
            <person name="Ryan C.M."/>
            <person name="Banfield J.F."/>
        </authorList>
    </citation>
    <scope>NUCLEOTIDE SEQUENCE [LARGE SCALE GENOMIC DNA]</scope>
</reference>
<feature type="transmembrane region" description="Helical" evidence="1">
    <location>
        <begin position="64"/>
        <end position="81"/>
    </location>
</feature>
<organism evidence="2 3">
    <name type="scientific">Candidatus Portnoybacteria bacterium CG10_big_fil_rev_8_21_14_0_10_38_18</name>
    <dbReference type="NCBI Taxonomy" id="1974813"/>
    <lineage>
        <taxon>Bacteria</taxon>
        <taxon>Candidatus Portnoyibacteriota</taxon>
    </lineage>
</organism>